<dbReference type="SUPFAM" id="SSF143990">
    <property type="entry name" value="YbiA-like"/>
    <property type="match status" value="1"/>
</dbReference>
<accession>A0A0F9PRU7</accession>
<name>A0A0F9PRU7_9ZZZZ</name>
<evidence type="ECO:0000313" key="2">
    <source>
        <dbReference type="EMBL" id="KKN32889.1"/>
    </source>
</evidence>
<dbReference type="InterPro" id="IPR012816">
    <property type="entry name" value="NADAR"/>
</dbReference>
<dbReference type="CDD" id="cd15457">
    <property type="entry name" value="NADAR"/>
    <property type="match status" value="1"/>
</dbReference>
<evidence type="ECO:0000259" key="1">
    <source>
        <dbReference type="Pfam" id="PF08719"/>
    </source>
</evidence>
<dbReference type="AlphaFoldDB" id="A0A0F9PRU7"/>
<comment type="caution">
    <text evidence="2">The sequence shown here is derived from an EMBL/GenBank/DDBJ whole genome shotgun (WGS) entry which is preliminary data.</text>
</comment>
<sequence length="192" mass="21131">MATQQDSCVQGILSKKLGPGEKPSKQDLAIAFSECSEKKASNALDNLKIKLATSRIPSHIRYLTASLDSEFIANPEKQGKFASYFLLKGDEVNGREWGVTSSSIPANIESFIGRPLVATGDKFIVEASPTDCIWGIGMSCDDPGITDPKNWRGTNWLGKAIMKVRDVLKREIEDAEQQLKETCKDPNYTFGK</sequence>
<reference evidence="2" key="1">
    <citation type="journal article" date="2015" name="Nature">
        <title>Complex archaea that bridge the gap between prokaryotes and eukaryotes.</title>
        <authorList>
            <person name="Spang A."/>
            <person name="Saw J.H."/>
            <person name="Jorgensen S.L."/>
            <person name="Zaremba-Niedzwiedzka K."/>
            <person name="Martijn J."/>
            <person name="Lind A.E."/>
            <person name="van Eijk R."/>
            <person name="Schleper C."/>
            <person name="Guy L."/>
            <person name="Ettema T.J."/>
        </authorList>
    </citation>
    <scope>NUCLEOTIDE SEQUENCE</scope>
</reference>
<proteinExistence type="predicted"/>
<dbReference type="EMBL" id="LAZR01002221">
    <property type="protein sequence ID" value="KKN32889.1"/>
    <property type="molecule type" value="Genomic_DNA"/>
</dbReference>
<organism evidence="2">
    <name type="scientific">marine sediment metagenome</name>
    <dbReference type="NCBI Taxonomy" id="412755"/>
    <lineage>
        <taxon>unclassified sequences</taxon>
        <taxon>metagenomes</taxon>
        <taxon>ecological metagenomes</taxon>
    </lineage>
</organism>
<gene>
    <name evidence="2" type="ORF">LCGC14_0809150</name>
</gene>
<dbReference type="InterPro" id="IPR037238">
    <property type="entry name" value="YbiA-like_sf"/>
</dbReference>
<feature type="domain" description="NADAR" evidence="1">
    <location>
        <begin position="115"/>
        <end position="168"/>
    </location>
</feature>
<protein>
    <recommendedName>
        <fullName evidence="1">NADAR domain-containing protein</fullName>
    </recommendedName>
</protein>
<dbReference type="Gene3D" id="1.10.357.40">
    <property type="entry name" value="YbiA-like"/>
    <property type="match status" value="1"/>
</dbReference>
<dbReference type="Pfam" id="PF08719">
    <property type="entry name" value="NADAR"/>
    <property type="match status" value="1"/>
</dbReference>